<reference evidence="15" key="1">
    <citation type="submission" date="2020-01" db="EMBL/GenBank/DDBJ databases">
        <authorList>
            <consortium name="DOE Joint Genome Institute"/>
            <person name="Haridas S."/>
            <person name="Albert R."/>
            <person name="Binder M."/>
            <person name="Bloem J."/>
            <person name="Labutti K."/>
            <person name="Salamov A."/>
            <person name="Andreopoulos B."/>
            <person name="Baker S.E."/>
            <person name="Barry K."/>
            <person name="Bills G."/>
            <person name="Bluhm B.H."/>
            <person name="Cannon C."/>
            <person name="Castanera R."/>
            <person name="Culley D.E."/>
            <person name="Daum C."/>
            <person name="Ezra D."/>
            <person name="Gonzalez J.B."/>
            <person name="Henrissat B."/>
            <person name="Kuo A."/>
            <person name="Liang C."/>
            <person name="Lipzen A."/>
            <person name="Lutzoni F."/>
            <person name="Magnuson J."/>
            <person name="Mondo S."/>
            <person name="Nolan M."/>
            <person name="Ohm R."/>
            <person name="Pangilinan J."/>
            <person name="Park H.-J."/>
            <person name="Ramirez L."/>
            <person name="Alfaro M."/>
            <person name="Sun H."/>
            <person name="Tritt A."/>
            <person name="Yoshinaga Y."/>
            <person name="Zwiers L.-H."/>
            <person name="Turgeon B.G."/>
            <person name="Goodwin S.B."/>
            <person name="Spatafora J.W."/>
            <person name="Crous P.W."/>
            <person name="Grigoriev I.V."/>
        </authorList>
    </citation>
    <scope>NUCLEOTIDE SEQUENCE</scope>
    <source>
        <strain evidence="15">P77</strain>
    </source>
</reference>
<dbReference type="Gene3D" id="3.90.550.10">
    <property type="entry name" value="Spore Coat Polysaccharide Biosynthesis Protein SpsA, Chain A"/>
    <property type="match status" value="1"/>
</dbReference>
<keyword evidence="4 15" id="KW-0808">Transferase</keyword>
<keyword evidence="3" id="KW-0963">Cytoplasm</keyword>
<dbReference type="GO" id="GO:0046872">
    <property type="term" value="F:metal ion binding"/>
    <property type="evidence" value="ECO:0007669"/>
    <property type="project" value="UniProtKB-KW"/>
</dbReference>
<keyword evidence="8" id="KW-0464">Manganese</keyword>
<evidence type="ECO:0000256" key="4">
    <source>
        <dbReference type="ARBA" id="ARBA00022679"/>
    </source>
</evidence>
<comment type="catalytic activity">
    <reaction evidence="11">
        <text>[1,4-alpha-D-glucosyl](n)-L-tyrosyl-[glycogenin] + UDP-alpha-D-glucose = [1,4-alpha-D-glucosyl](n+1)-L-tyrosyl-[glycogenin] + UDP + H(+)</text>
        <dbReference type="Rhea" id="RHEA:56560"/>
        <dbReference type="Rhea" id="RHEA-COMP:14606"/>
        <dbReference type="Rhea" id="RHEA-COMP:14607"/>
        <dbReference type="ChEBI" id="CHEBI:15378"/>
        <dbReference type="ChEBI" id="CHEBI:58223"/>
        <dbReference type="ChEBI" id="CHEBI:58885"/>
        <dbReference type="ChEBI" id="CHEBI:140574"/>
        <dbReference type="EC" id="2.4.1.186"/>
    </reaction>
</comment>
<feature type="region of interest" description="Disordered" evidence="14">
    <location>
        <begin position="484"/>
        <end position="504"/>
    </location>
</feature>
<dbReference type="EC" id="2.4.1.186" evidence="10"/>
<dbReference type="InterPro" id="IPR050587">
    <property type="entry name" value="GNT1/Glycosyltrans_8"/>
</dbReference>
<feature type="compositionally biased region" description="Basic and acidic residues" evidence="14">
    <location>
        <begin position="374"/>
        <end position="398"/>
    </location>
</feature>
<dbReference type="InterPro" id="IPR029044">
    <property type="entry name" value="Nucleotide-diphossugar_trans"/>
</dbReference>
<dbReference type="GO" id="GO:0005737">
    <property type="term" value="C:cytoplasm"/>
    <property type="evidence" value="ECO:0007669"/>
    <property type="project" value="UniProtKB-SubCell"/>
</dbReference>
<feature type="region of interest" description="Disordered" evidence="14">
    <location>
        <begin position="544"/>
        <end position="565"/>
    </location>
</feature>
<evidence type="ECO:0000256" key="10">
    <source>
        <dbReference type="ARBA" id="ARBA00038934"/>
    </source>
</evidence>
<evidence type="ECO:0000256" key="1">
    <source>
        <dbReference type="ARBA" id="ARBA00001936"/>
    </source>
</evidence>
<proteinExistence type="inferred from homology"/>
<protein>
    <recommendedName>
        <fullName evidence="10">glycogenin glucosyltransferase</fullName>
        <ecNumber evidence="10">2.4.1.186</ecNumber>
    </recommendedName>
</protein>
<dbReference type="PANTHER" id="PTHR11183">
    <property type="entry name" value="GLYCOGENIN SUBFAMILY MEMBER"/>
    <property type="match status" value="1"/>
</dbReference>
<evidence type="ECO:0000256" key="3">
    <source>
        <dbReference type="ARBA" id="ARBA00022490"/>
    </source>
</evidence>
<evidence type="ECO:0000256" key="6">
    <source>
        <dbReference type="ARBA" id="ARBA00023056"/>
    </source>
</evidence>
<feature type="compositionally biased region" description="Basic and acidic residues" evidence="14">
    <location>
        <begin position="327"/>
        <end position="337"/>
    </location>
</feature>
<gene>
    <name evidence="15" type="ORF">BDW02DRAFT_568727</name>
</gene>
<evidence type="ECO:0000256" key="14">
    <source>
        <dbReference type="SAM" id="MobiDB-lite"/>
    </source>
</evidence>
<feature type="compositionally biased region" description="Polar residues" evidence="14">
    <location>
        <begin position="673"/>
        <end position="685"/>
    </location>
</feature>
<comment type="cofactor">
    <cofactor evidence="1">
        <name>Mn(2+)</name>
        <dbReference type="ChEBI" id="CHEBI:29035"/>
    </cofactor>
</comment>
<comment type="function">
    <text evidence="13">Self-glucosylating initiator of glycogen synthesis. It catalyzes the formation of a short alpha (1,4)-glucosyl chain covalently attached via a glucose 1-O-tyrosyl linkage to internal tyrosine residues and these chains act as primers for the elongation reaction catalyzed by glycogen synthase.</text>
</comment>
<feature type="compositionally biased region" description="Basic and acidic residues" evidence="14">
    <location>
        <begin position="596"/>
        <end position="609"/>
    </location>
</feature>
<keyword evidence="5" id="KW-0479">Metal-binding</keyword>
<dbReference type="CDD" id="cd02537">
    <property type="entry name" value="GT8_Glycogenin"/>
    <property type="match status" value="1"/>
</dbReference>
<evidence type="ECO:0000313" key="15">
    <source>
        <dbReference type="EMBL" id="KAF1834763.1"/>
    </source>
</evidence>
<keyword evidence="7" id="KW-0325">Glycoprotein</keyword>
<name>A0A6A5KML3_9PLEO</name>
<comment type="catalytic activity">
    <reaction evidence="12">
        <text>L-tyrosyl-[glycogenin] + UDP-alpha-D-glucose = alpha-D-glucosyl-L-tyrosyl-[glycogenin] + UDP + H(+)</text>
        <dbReference type="Rhea" id="RHEA:23360"/>
        <dbReference type="Rhea" id="RHEA-COMP:14604"/>
        <dbReference type="Rhea" id="RHEA-COMP:14605"/>
        <dbReference type="ChEBI" id="CHEBI:15378"/>
        <dbReference type="ChEBI" id="CHEBI:46858"/>
        <dbReference type="ChEBI" id="CHEBI:58223"/>
        <dbReference type="ChEBI" id="CHEBI:58885"/>
        <dbReference type="ChEBI" id="CHEBI:140573"/>
        <dbReference type="EC" id="2.4.1.186"/>
    </reaction>
</comment>
<dbReference type="Pfam" id="PF01501">
    <property type="entry name" value="Glyco_transf_8"/>
    <property type="match status" value="1"/>
</dbReference>
<keyword evidence="16" id="KW-1185">Reference proteome</keyword>
<evidence type="ECO:0000256" key="13">
    <source>
        <dbReference type="ARBA" id="ARBA00057883"/>
    </source>
</evidence>
<dbReference type="AlphaFoldDB" id="A0A6A5KML3"/>
<evidence type="ECO:0000256" key="9">
    <source>
        <dbReference type="ARBA" id="ARBA00038162"/>
    </source>
</evidence>
<dbReference type="Proteomes" id="UP000800040">
    <property type="component" value="Unassembled WGS sequence"/>
</dbReference>
<accession>A0A6A5KML3</accession>
<dbReference type="SUPFAM" id="SSF53448">
    <property type="entry name" value="Nucleotide-diphospho-sugar transferases"/>
    <property type="match status" value="1"/>
</dbReference>
<evidence type="ECO:0000256" key="5">
    <source>
        <dbReference type="ARBA" id="ARBA00022723"/>
    </source>
</evidence>
<feature type="region of interest" description="Disordered" evidence="14">
    <location>
        <begin position="374"/>
        <end position="429"/>
    </location>
</feature>
<organism evidence="15 16">
    <name type="scientific">Decorospora gaudefroyi</name>
    <dbReference type="NCBI Taxonomy" id="184978"/>
    <lineage>
        <taxon>Eukaryota</taxon>
        <taxon>Fungi</taxon>
        <taxon>Dikarya</taxon>
        <taxon>Ascomycota</taxon>
        <taxon>Pezizomycotina</taxon>
        <taxon>Dothideomycetes</taxon>
        <taxon>Pleosporomycetidae</taxon>
        <taxon>Pleosporales</taxon>
        <taxon>Pleosporineae</taxon>
        <taxon>Pleosporaceae</taxon>
        <taxon>Decorospora</taxon>
    </lineage>
</organism>
<evidence type="ECO:0000256" key="8">
    <source>
        <dbReference type="ARBA" id="ARBA00023211"/>
    </source>
</evidence>
<sequence>MARPLEDAYITLLMSDSYLPGAAVLAHSLRDAGTTKKLAVLITLDTLSADTVAELKTLYDYLIPVERIRNPNPANLYVMGRPDLAFAFTKIALWRQTQFRKLVYLDADVVALRALDELFDIDAPFAAAPDIGWPDAFNSGVMVISPDMGEYWALQTMAATGDSFDGADQGLLNQYFEHRPWQRLKFTYNCTPNAEYQWEPAYRYYKRDIAAVHFIGKNKPWSEKHTGGSGVYGELLARWWAVHQRHMHRPKAASGDSKAQSTQGDSTSLPSSAPAPAPAPEAPAVTTEPPMTEPGDEAQNIDQGVLEPTPTVQQRKFSAPEMQWDATKSEPPAESKPEAANFPTQTYTFSDSRTLFQAPHAYPEAPRDMWYKLPETKPKPAEKPKPIFPWEREADRPAPTRVFAEDLVPPEPTPAVSSPTHPFSTVHYDEDDGEVEPVMSSHRVSSSKSAEQQWQSFQQTSVNAWDSVPGIENYVRAISDLTGRRGKTPSLRQSTGIEDLGSPLLERRNRRESLILTDFPSAVERPSLPVTPAPVRRPMFWGEERNETGELPSATGVPDQTEWDPEEKLDQLRRSSLIEFEHLRKDEHPNPPLRALPEHSVVEHKDDSIPHVPLSGGSSPHGLDKTMGLDGANDPVVPGSFPIAEKDFADKPPAPHVRPGSGERSFAHGDESSAPQHYSTQDFSQGSSSTFGHEFSSSTAQPETSHDQSAGHHSLSSGRQIQAGKTTFTVPTFGDDSSSDAKAAGDDILSPTQSRN</sequence>
<dbReference type="EMBL" id="ML975297">
    <property type="protein sequence ID" value="KAF1834763.1"/>
    <property type="molecule type" value="Genomic_DNA"/>
</dbReference>
<evidence type="ECO:0000256" key="7">
    <source>
        <dbReference type="ARBA" id="ARBA00023180"/>
    </source>
</evidence>
<feature type="compositionally biased region" description="Low complexity" evidence="14">
    <location>
        <begin position="686"/>
        <end position="699"/>
    </location>
</feature>
<comment type="subcellular location">
    <subcellularLocation>
        <location evidence="2">Cytoplasm</location>
    </subcellularLocation>
</comment>
<keyword evidence="6" id="KW-0320">Glycogen biosynthesis</keyword>
<comment type="similarity">
    <text evidence="9">Belongs to the glycosyltransferase 8 family. Glycogenin subfamily.</text>
</comment>
<feature type="region of interest" description="Disordered" evidence="14">
    <location>
        <begin position="247"/>
        <end position="341"/>
    </location>
</feature>
<evidence type="ECO:0000256" key="2">
    <source>
        <dbReference type="ARBA" id="ARBA00004496"/>
    </source>
</evidence>
<evidence type="ECO:0000256" key="12">
    <source>
        <dbReference type="ARBA" id="ARBA00052293"/>
    </source>
</evidence>
<dbReference type="GO" id="GO:0008466">
    <property type="term" value="F:glycogenin glucosyltransferase activity"/>
    <property type="evidence" value="ECO:0007669"/>
    <property type="project" value="UniProtKB-EC"/>
</dbReference>
<feature type="compositionally biased region" description="Polar residues" evidence="14">
    <location>
        <begin position="714"/>
        <end position="730"/>
    </location>
</feature>
<dbReference type="OrthoDB" id="2014201at2759"/>
<evidence type="ECO:0000313" key="16">
    <source>
        <dbReference type="Proteomes" id="UP000800040"/>
    </source>
</evidence>
<feature type="region of interest" description="Disordered" evidence="14">
    <location>
        <begin position="582"/>
        <end position="756"/>
    </location>
</feature>
<dbReference type="InterPro" id="IPR002495">
    <property type="entry name" value="Glyco_trans_8"/>
</dbReference>
<dbReference type="GO" id="GO:0005978">
    <property type="term" value="P:glycogen biosynthetic process"/>
    <property type="evidence" value="ECO:0007669"/>
    <property type="project" value="UniProtKB-KW"/>
</dbReference>
<evidence type="ECO:0000256" key="11">
    <source>
        <dbReference type="ARBA" id="ARBA00050886"/>
    </source>
</evidence>
<dbReference type="FunFam" id="3.90.550.10:FF:000092">
    <property type="entry name" value="Glycogenin 2"/>
    <property type="match status" value="1"/>
</dbReference>